<organism evidence="6 7">
    <name type="scientific">Novosphingobium ovatum</name>
    <dbReference type="NCBI Taxonomy" id="1908523"/>
    <lineage>
        <taxon>Bacteria</taxon>
        <taxon>Pseudomonadati</taxon>
        <taxon>Pseudomonadota</taxon>
        <taxon>Alphaproteobacteria</taxon>
        <taxon>Sphingomonadales</taxon>
        <taxon>Sphingomonadaceae</taxon>
        <taxon>Novosphingobium</taxon>
    </lineage>
</organism>
<dbReference type="Pfam" id="PF00356">
    <property type="entry name" value="LacI"/>
    <property type="match status" value="1"/>
</dbReference>
<keyword evidence="2" id="KW-0238">DNA-binding</keyword>
<dbReference type="SUPFAM" id="SSF53822">
    <property type="entry name" value="Periplasmic binding protein-like I"/>
    <property type="match status" value="1"/>
</dbReference>
<dbReference type="Pfam" id="PF13377">
    <property type="entry name" value="Peripla_BP_3"/>
    <property type="match status" value="1"/>
</dbReference>
<feature type="region of interest" description="Disordered" evidence="4">
    <location>
        <begin position="1"/>
        <end position="27"/>
    </location>
</feature>
<evidence type="ECO:0000256" key="4">
    <source>
        <dbReference type="SAM" id="MobiDB-lite"/>
    </source>
</evidence>
<sequence length="373" mass="39645">MTRRPPDPASAPKRASSSRPSGSRKVNANDVARMAQVSRSAVSRTFTPGASVAPDTRARVLAAAAALGYRHGKRVEDINGLPTRRAAVVMANLYSPYFCHMYSMIEDELTLRGFQIVWRIVSDHAMLDSVVEELIEQDIDGMLVLSAVPGASVRKKVRAADISLVVLDRQDAVDGAALVWIDGPDVGRQVARLMLAEGRSRPACIAANPHRLTELQAFAAAMEAAGCAPTRWVDTGWTYENGVSAAQRLFSGNGKGGDGPPPDAVFAASDYLAIGVVDAARQTYGLRVPQDVSVVGFGDTSQSRWLSHTTSSVHLPLLSMVQTAVATMAARLGPAPGGPAPRIWLACDVIERETTKGLTFPAAQAAQTPPLPE</sequence>
<proteinExistence type="predicted"/>
<dbReference type="InterPro" id="IPR028082">
    <property type="entry name" value="Peripla_BP_I"/>
</dbReference>
<feature type="domain" description="HTH lacI-type" evidence="5">
    <location>
        <begin position="26"/>
        <end position="70"/>
    </location>
</feature>
<dbReference type="InterPro" id="IPR010982">
    <property type="entry name" value="Lambda_DNA-bd_dom_sf"/>
</dbReference>
<reference evidence="7" key="1">
    <citation type="submission" date="2020-01" db="EMBL/GenBank/DDBJ databases">
        <title>Sphingomonas sp. strain CSW-10.</title>
        <authorList>
            <person name="Chen W.-M."/>
        </authorList>
    </citation>
    <scope>NUCLEOTIDE SEQUENCE [LARGE SCALE GENOMIC DNA]</scope>
    <source>
        <strain evidence="7">FSY-8</strain>
    </source>
</reference>
<comment type="caution">
    <text evidence="6">The sequence shown here is derived from an EMBL/GenBank/DDBJ whole genome shotgun (WGS) entry which is preliminary data.</text>
</comment>
<dbReference type="PANTHER" id="PTHR30146:SF153">
    <property type="entry name" value="LACTOSE OPERON REPRESSOR"/>
    <property type="match status" value="1"/>
</dbReference>
<evidence type="ECO:0000313" key="6">
    <source>
        <dbReference type="EMBL" id="NBC35351.1"/>
    </source>
</evidence>
<dbReference type="SUPFAM" id="SSF47413">
    <property type="entry name" value="lambda repressor-like DNA-binding domains"/>
    <property type="match status" value="1"/>
</dbReference>
<dbReference type="Gene3D" id="1.10.260.40">
    <property type="entry name" value="lambda repressor-like DNA-binding domains"/>
    <property type="match status" value="1"/>
</dbReference>
<dbReference type="EMBL" id="JAAAPO010000001">
    <property type="protein sequence ID" value="NBC35351.1"/>
    <property type="molecule type" value="Genomic_DNA"/>
</dbReference>
<evidence type="ECO:0000313" key="7">
    <source>
        <dbReference type="Proteomes" id="UP000753724"/>
    </source>
</evidence>
<evidence type="ECO:0000256" key="3">
    <source>
        <dbReference type="ARBA" id="ARBA00023163"/>
    </source>
</evidence>
<dbReference type="InterPro" id="IPR000843">
    <property type="entry name" value="HTH_LacI"/>
</dbReference>
<dbReference type="InterPro" id="IPR046335">
    <property type="entry name" value="LacI/GalR-like_sensor"/>
</dbReference>
<gene>
    <name evidence="6" type="ORF">GTZ99_02130</name>
</gene>
<accession>A0ABW9X9Y8</accession>
<keyword evidence="1" id="KW-0805">Transcription regulation</keyword>
<dbReference type="Gene3D" id="3.40.50.2300">
    <property type="match status" value="2"/>
</dbReference>
<name>A0ABW9X9Y8_9SPHN</name>
<feature type="compositionally biased region" description="Low complexity" evidence="4">
    <location>
        <begin position="10"/>
        <end position="24"/>
    </location>
</feature>
<dbReference type="Proteomes" id="UP000753724">
    <property type="component" value="Unassembled WGS sequence"/>
</dbReference>
<dbReference type="RefSeq" id="WP_161716621.1">
    <property type="nucleotide sequence ID" value="NZ_JAAAPO010000001.1"/>
</dbReference>
<dbReference type="PROSITE" id="PS50932">
    <property type="entry name" value="HTH_LACI_2"/>
    <property type="match status" value="1"/>
</dbReference>
<dbReference type="PANTHER" id="PTHR30146">
    <property type="entry name" value="LACI-RELATED TRANSCRIPTIONAL REPRESSOR"/>
    <property type="match status" value="1"/>
</dbReference>
<keyword evidence="3" id="KW-0804">Transcription</keyword>
<evidence type="ECO:0000259" key="5">
    <source>
        <dbReference type="PROSITE" id="PS50932"/>
    </source>
</evidence>
<dbReference type="SMART" id="SM00354">
    <property type="entry name" value="HTH_LACI"/>
    <property type="match status" value="1"/>
</dbReference>
<evidence type="ECO:0000256" key="2">
    <source>
        <dbReference type="ARBA" id="ARBA00023125"/>
    </source>
</evidence>
<protein>
    <submittedName>
        <fullName evidence="6">Substrate-binding domain-containing protein</fullName>
    </submittedName>
</protein>
<evidence type="ECO:0000256" key="1">
    <source>
        <dbReference type="ARBA" id="ARBA00023015"/>
    </source>
</evidence>
<keyword evidence="7" id="KW-1185">Reference proteome</keyword>